<organism evidence="1 3">
    <name type="scientific">Bacteroides ovatus</name>
    <dbReference type="NCBI Taxonomy" id="28116"/>
    <lineage>
        <taxon>Bacteria</taxon>
        <taxon>Pseudomonadati</taxon>
        <taxon>Bacteroidota</taxon>
        <taxon>Bacteroidia</taxon>
        <taxon>Bacteroidales</taxon>
        <taxon>Bacteroidaceae</taxon>
        <taxon>Bacteroides</taxon>
    </lineage>
</organism>
<accession>A0A414EAS6</accession>
<reference evidence="1 3" key="1">
    <citation type="journal article" date="2019" name="Nat. Med.">
        <title>A library of human gut bacterial isolates paired with longitudinal multiomics data enables mechanistic microbiome research.</title>
        <authorList>
            <person name="Poyet M."/>
            <person name="Groussin M."/>
            <person name="Gibbons S.M."/>
            <person name="Avila-Pacheco J."/>
            <person name="Jiang X."/>
            <person name="Kearney S.M."/>
            <person name="Perrotta A.R."/>
            <person name="Berdy B."/>
            <person name="Zhao S."/>
            <person name="Lieberman T.D."/>
            <person name="Swanson P.K."/>
            <person name="Smith M."/>
            <person name="Roesemann S."/>
            <person name="Alexander J.E."/>
            <person name="Rich S.A."/>
            <person name="Livny J."/>
            <person name="Vlamakis H."/>
            <person name="Clish C."/>
            <person name="Bullock K."/>
            <person name="Deik A."/>
            <person name="Scott J."/>
            <person name="Pierce K.A."/>
            <person name="Xavier R.J."/>
            <person name="Alm E.J."/>
        </authorList>
    </citation>
    <scope>NUCLEOTIDE SEQUENCE [LARGE SCALE GENOMIC DNA]</scope>
    <source>
        <strain evidence="1 3">BIOML-A14</strain>
    </source>
</reference>
<sequence length="950" mass="106147">MKITIQQYLFGICLLVFFAFNMLLGGCNDDTEMEMINSSQKNVISLSIPDAELVQVRSVANESECKISGIQVFVYNDSHASSPVYYQEGKADLSFLFGNGTASPTVTLKEYIPADKERIYVVCNLTNRSSASGAGDFLINKTASEEQLRNYTSQGMMKGFSGLQSEGRTIPMYGWIEWNEKASSNVCLLTRCLAKVTVDAETDLFSGKQVYWEWRNLNYSDFTLDSEYKGGIYQGSINESGSSEKHDLLSATTPLDVTKGLVTSYYPLEYGHSIYALGNKVDKKTFSKDRAMLLLVVRNPDGSNKEYYRLDFLDKETGQYLDIIRNHSYRFTIAELKNKGYDTELEAIQNPGSNIEYTVTVSDNWSRGYASNGQYLVKTDREDLKLIENGITDPVTMVKFELQADETGNVDLNNVTTRKVRILNSDKETLVSSSDVCLFYSVDNKNLMQVKGEDGLPINEANLPQGSNVYWIYCNVPGDSSLKEGYLEITIGNIVKYIPFSIIPHSEAIAVDEDGPANCFITPVTYGLYSFDATVIGNGTDGIVGETRIYTFGYIYDEQGRLDKGQIIGDDAEVYHFKDALGNDISNSKNVRITPLSAKLIWQDVKNLISQVAFNATTNRVEFLSNGAGNGVIAVYDKSDPNAEDANVLWSWHVWCTEKPDIIELGLPTNGETYSGKNYKIMDRDLGATTTIPDILTTCGLGYQWGRKDPFIGPASLGSIENAPIYDIRGSDLNFKEVNKTENVGTIEYAIKHPEEFIMMNENVENSDNDWLYYNEPEPAGNQYLWGNPYSVHHMVNIGKIMKTIYDPCPAGYKVPPQDVYGAFLKNPVIEYVGEYNNQTNAYIQKEDFYPLLATEYGAYFHYGKNGDHSVYFISGSHRYGRIEFKGLKPFFYTGHTSGTGTKGRRNGNNSVLTLSLFIKNPIVADYGFGGGDGWDDRATAGSIRCVRDE</sequence>
<reference evidence="2" key="2">
    <citation type="submission" date="2022-10" db="EMBL/GenBank/DDBJ databases">
        <title>Human gut microbiome strain richness.</title>
        <authorList>
            <person name="Chen-Liaw A."/>
        </authorList>
    </citation>
    <scope>NUCLEOTIDE SEQUENCE</scope>
    <source>
        <strain evidence="2">BSD2780120875st1_E1_BSD2780120875_150330</strain>
    </source>
</reference>
<dbReference type="Proteomes" id="UP001219389">
    <property type="component" value="Unassembled WGS sequence"/>
</dbReference>
<evidence type="ECO:0008006" key="4">
    <source>
        <dbReference type="Google" id="ProtNLM"/>
    </source>
</evidence>
<comment type="caution">
    <text evidence="1">The sequence shown here is derived from an EMBL/GenBank/DDBJ whole genome shotgun (WGS) entry which is preliminary data.</text>
</comment>
<dbReference type="AlphaFoldDB" id="A0A414EAS6"/>
<proteinExistence type="predicted"/>
<evidence type="ECO:0000313" key="2">
    <source>
        <dbReference type="EMBL" id="MDC2744313.1"/>
    </source>
</evidence>
<dbReference type="RefSeq" id="WP_022200222.1">
    <property type="nucleotide sequence ID" value="NZ_CAXTIO010000015.1"/>
</dbReference>
<dbReference type="PROSITE" id="PS51257">
    <property type="entry name" value="PROKAR_LIPOPROTEIN"/>
    <property type="match status" value="1"/>
</dbReference>
<evidence type="ECO:0000313" key="3">
    <source>
        <dbReference type="Proteomes" id="UP000435985"/>
    </source>
</evidence>
<dbReference type="Proteomes" id="UP000435985">
    <property type="component" value="Unassembled WGS sequence"/>
</dbReference>
<name>A0A414EAS6_BACOV</name>
<evidence type="ECO:0000313" key="1">
    <source>
        <dbReference type="EMBL" id="KAA4664128.1"/>
    </source>
</evidence>
<dbReference type="EMBL" id="JAQNZF010000029">
    <property type="protein sequence ID" value="MDC2744313.1"/>
    <property type="molecule type" value="Genomic_DNA"/>
</dbReference>
<gene>
    <name evidence="1" type="ORF">F3B98_11405</name>
    <name evidence="2" type="ORF">PO382_19020</name>
</gene>
<dbReference type="EMBL" id="VWFO01000012">
    <property type="protein sequence ID" value="KAA4664128.1"/>
    <property type="molecule type" value="Genomic_DNA"/>
</dbReference>
<protein>
    <recommendedName>
        <fullName evidence="4">DUF4906 domain-containing protein</fullName>
    </recommendedName>
</protein>